<dbReference type="SUPFAM" id="SSF56349">
    <property type="entry name" value="DNA breaking-rejoining enzymes"/>
    <property type="match status" value="1"/>
</dbReference>
<protein>
    <submittedName>
        <fullName evidence="4">Site-specific tyrosine recombinase XerD</fullName>
    </submittedName>
</protein>
<dbReference type="Proteomes" id="UP000319908">
    <property type="component" value="Unassembled WGS sequence"/>
</dbReference>
<dbReference type="OrthoDB" id="9801717at2"/>
<proteinExistence type="predicted"/>
<organism evidence="4 5">
    <name type="scientific">Allorhodopirellula heiligendammensis</name>
    <dbReference type="NCBI Taxonomy" id="2714739"/>
    <lineage>
        <taxon>Bacteria</taxon>
        <taxon>Pseudomonadati</taxon>
        <taxon>Planctomycetota</taxon>
        <taxon>Planctomycetia</taxon>
        <taxon>Pirellulales</taxon>
        <taxon>Pirellulaceae</taxon>
        <taxon>Allorhodopirellula</taxon>
    </lineage>
</organism>
<comment type="caution">
    <text evidence="4">The sequence shown here is derived from an EMBL/GenBank/DDBJ whole genome shotgun (WGS) entry which is preliminary data.</text>
</comment>
<dbReference type="Gene3D" id="1.10.443.10">
    <property type="entry name" value="Intergrase catalytic core"/>
    <property type="match status" value="1"/>
</dbReference>
<feature type="domain" description="Tyr recombinase" evidence="3">
    <location>
        <begin position="161"/>
        <end position="218"/>
    </location>
</feature>
<dbReference type="EMBL" id="SJPU01000008">
    <property type="protein sequence ID" value="TWU09776.1"/>
    <property type="molecule type" value="Genomic_DNA"/>
</dbReference>
<evidence type="ECO:0000256" key="1">
    <source>
        <dbReference type="ARBA" id="ARBA00023172"/>
    </source>
</evidence>
<dbReference type="AlphaFoldDB" id="A0A5C6BEQ5"/>
<dbReference type="InterPro" id="IPR013762">
    <property type="entry name" value="Integrase-like_cat_sf"/>
</dbReference>
<dbReference type="Pfam" id="PF00589">
    <property type="entry name" value="Phage_integrase"/>
    <property type="match status" value="1"/>
</dbReference>
<dbReference type="GO" id="GO:0006310">
    <property type="term" value="P:DNA recombination"/>
    <property type="evidence" value="ECO:0007669"/>
    <property type="project" value="UniProtKB-KW"/>
</dbReference>
<reference evidence="4 5" key="1">
    <citation type="journal article" date="2020" name="Antonie Van Leeuwenhoek">
        <title>Rhodopirellula heiligendammensis sp. nov., Rhodopirellula pilleata sp. nov., and Rhodopirellula solitaria sp. nov. isolated from natural or artificial marine surfaces in Northern Germany and California, USA, and emended description of the genus Rhodopirellula.</title>
        <authorList>
            <person name="Kallscheuer N."/>
            <person name="Wiegand S."/>
            <person name="Jogler M."/>
            <person name="Boedeker C."/>
            <person name="Peeters S.H."/>
            <person name="Rast P."/>
            <person name="Heuer A."/>
            <person name="Jetten M.S.M."/>
            <person name="Rohde M."/>
            <person name="Jogler C."/>
        </authorList>
    </citation>
    <scope>NUCLEOTIDE SEQUENCE [LARGE SCALE GENOMIC DNA]</scope>
    <source>
        <strain evidence="4 5">Poly21</strain>
    </source>
</reference>
<dbReference type="RefSeq" id="WP_146409944.1">
    <property type="nucleotide sequence ID" value="NZ_SJPU01000008.1"/>
</dbReference>
<gene>
    <name evidence="4" type="ORF">Poly21_55210</name>
</gene>
<evidence type="ECO:0000313" key="4">
    <source>
        <dbReference type="EMBL" id="TWU09776.1"/>
    </source>
</evidence>
<keyword evidence="1" id="KW-0233">DNA recombination</keyword>
<evidence type="ECO:0000259" key="3">
    <source>
        <dbReference type="Pfam" id="PF00589"/>
    </source>
</evidence>
<sequence length="284" mass="32811">MGRLSQSETTWHEQRDKWAKIWFEKLCRFHGLKPQATWEFTADDVIAFLRDHVRRKTPAWKRLKIIQSLICYRRYVQSAPFDDVKFIQAKLESLARAEKVKEARLRESGEHTAEDIEDVVGHIDPSEPDIIQNLRRAVRGRQDELETERAYVANVKAFMREWGLRRHHLHKDTFPANLREAVKKAEIHKHISSHVVRHSFATHLLREGSDICTIWEILDPLTSNPPLLIEDGLAGPFRLAESTITSNSLRRRLLGSPRLGRTASAQAARGISRVPELSPDHTPH</sequence>
<keyword evidence="5" id="KW-1185">Reference proteome</keyword>
<accession>A0A5C6BEQ5</accession>
<feature type="region of interest" description="Disordered" evidence="2">
    <location>
        <begin position="261"/>
        <end position="284"/>
    </location>
</feature>
<name>A0A5C6BEQ5_9BACT</name>
<dbReference type="GO" id="GO:0003677">
    <property type="term" value="F:DNA binding"/>
    <property type="evidence" value="ECO:0007669"/>
    <property type="project" value="InterPro"/>
</dbReference>
<dbReference type="InterPro" id="IPR011010">
    <property type="entry name" value="DNA_brk_join_enz"/>
</dbReference>
<dbReference type="GO" id="GO:0015074">
    <property type="term" value="P:DNA integration"/>
    <property type="evidence" value="ECO:0007669"/>
    <property type="project" value="InterPro"/>
</dbReference>
<evidence type="ECO:0000256" key="2">
    <source>
        <dbReference type="SAM" id="MobiDB-lite"/>
    </source>
</evidence>
<dbReference type="InterPro" id="IPR002104">
    <property type="entry name" value="Integrase_catalytic"/>
</dbReference>
<evidence type="ECO:0000313" key="5">
    <source>
        <dbReference type="Proteomes" id="UP000319908"/>
    </source>
</evidence>